<keyword evidence="4" id="KW-1185">Reference proteome</keyword>
<evidence type="ECO:0000256" key="1">
    <source>
        <dbReference type="SAM" id="MobiDB-lite"/>
    </source>
</evidence>
<organism evidence="3 4">
    <name type="scientific">Streptomyces coryli</name>
    <dbReference type="NCBI Taxonomy" id="1128680"/>
    <lineage>
        <taxon>Bacteria</taxon>
        <taxon>Bacillati</taxon>
        <taxon>Actinomycetota</taxon>
        <taxon>Actinomycetes</taxon>
        <taxon>Kitasatosporales</taxon>
        <taxon>Streptomycetaceae</taxon>
        <taxon>Streptomyces</taxon>
    </lineage>
</organism>
<feature type="compositionally biased region" description="Low complexity" evidence="1">
    <location>
        <begin position="35"/>
        <end position="56"/>
    </location>
</feature>
<keyword evidence="3" id="KW-0131">Cell cycle</keyword>
<evidence type="ECO:0000256" key="2">
    <source>
        <dbReference type="SAM" id="Phobius"/>
    </source>
</evidence>
<dbReference type="InterPro" id="IPR027417">
    <property type="entry name" value="P-loop_NTPase"/>
</dbReference>
<keyword evidence="2" id="KW-0812">Transmembrane</keyword>
<accession>A0A6G4TXN8</accession>
<proteinExistence type="predicted"/>
<dbReference type="GO" id="GO:0051301">
    <property type="term" value="P:cell division"/>
    <property type="evidence" value="ECO:0007669"/>
    <property type="project" value="UniProtKB-KW"/>
</dbReference>
<dbReference type="EMBL" id="JAAKZV010000022">
    <property type="protein sequence ID" value="NGN63878.1"/>
    <property type="molecule type" value="Genomic_DNA"/>
</dbReference>
<keyword evidence="2" id="KW-0472">Membrane</keyword>
<dbReference type="SUPFAM" id="SSF52540">
    <property type="entry name" value="P-loop containing nucleoside triphosphate hydrolases"/>
    <property type="match status" value="1"/>
</dbReference>
<feature type="region of interest" description="Disordered" evidence="1">
    <location>
        <begin position="1"/>
        <end position="112"/>
    </location>
</feature>
<gene>
    <name evidence="3" type="ORF">G5C51_08150</name>
</gene>
<dbReference type="Gene3D" id="3.40.50.300">
    <property type="entry name" value="P-loop containing nucleotide triphosphate hydrolases"/>
    <property type="match status" value="1"/>
</dbReference>
<name>A0A6G4TXN8_9ACTN</name>
<dbReference type="Proteomes" id="UP000481583">
    <property type="component" value="Unassembled WGS sequence"/>
</dbReference>
<evidence type="ECO:0000313" key="3">
    <source>
        <dbReference type="EMBL" id="NGN63878.1"/>
    </source>
</evidence>
<comment type="caution">
    <text evidence="3">The sequence shown here is derived from an EMBL/GenBank/DDBJ whole genome shotgun (WGS) entry which is preliminary data.</text>
</comment>
<reference evidence="3 4" key="1">
    <citation type="submission" date="2020-02" db="EMBL/GenBank/DDBJ databases">
        <title>Whole-genome analyses of novel actinobacteria.</title>
        <authorList>
            <person name="Sahin N."/>
        </authorList>
    </citation>
    <scope>NUCLEOTIDE SEQUENCE [LARGE SCALE GENOMIC DNA]</scope>
    <source>
        <strain evidence="3 4">A7024</strain>
    </source>
</reference>
<keyword evidence="2" id="KW-1133">Transmembrane helix</keyword>
<protein>
    <submittedName>
        <fullName evidence="3">Cell division protein FtsK</fullName>
    </submittedName>
</protein>
<keyword evidence="3" id="KW-0132">Cell division</keyword>
<sequence>MSEKTIHRQPQAPDAPEAELATVVPFRKTAPDPTPTADTTEALESPLLLPDASPDPAADPHPDRSGPQSADPLAPGEVRPGEWVADLPDEKAADDDADGVTEGAPVDPPREAYPTSLKEWMEAHDKARRPVLPAWLRTPKERQMVWRWALRHYGTTATYHGVRLPIVYTPKILGYAPRGAWRWMRSAGRWMLDAEGAPLRAAAVAQEETADYLKLSRQRDARVKLRCILTALASVVGLPAALAVYVLAPAWLLALLLTSSTTAAGVAGAPKDRPLIDAAKVSFRKRKLSSDIITRAYTGAGLTKPDQGITFPRPIGRDGEGWRVVVDLPYGKTFEDAVKVHKRIASGIDIAPTQLFLDKDETSARRVVMWIADRDPLAVPAGPTPLLGRTRVDFWEPFPWGVDERGNLVEISMLWTSLLVGAVPRQGKTFSARTIALAAALDPHVRLYIFDGKASPDWRKFTKVAHRIAFGVVPKKGVDPVAHLLASLLELKSDVEDRYHRLSELPPHICPEGKLTEDIARDKRYNMPLTLVVVDEVQEYISHPIYGKEILELLVFLVRVAPAVGVSVETSTQKPDDKACPSEFRDQHQARFCLRVGAYQVSEAVLGAGSYGEGLDASRLLKSHKGVGLLKGMSDDSGLVRTYLADGRDANTILTRARKLREDEGWLSGDAAGESVAPAAGEMVLDDVASVFGSGKRETQLWSETIVDRLANANSEAYGAWADLEGRAKADQLNAALKPYGIESVQIGRRIDGKTVNKRGIRRDDIHTAITERDKKRSGG</sequence>
<dbReference type="RefSeq" id="WP_165234079.1">
    <property type="nucleotide sequence ID" value="NZ_JAAKZV010000022.1"/>
</dbReference>
<dbReference type="AlphaFoldDB" id="A0A6G4TXN8"/>
<evidence type="ECO:0000313" key="4">
    <source>
        <dbReference type="Proteomes" id="UP000481583"/>
    </source>
</evidence>
<feature type="transmembrane region" description="Helical" evidence="2">
    <location>
        <begin position="227"/>
        <end position="252"/>
    </location>
</feature>